<comment type="caution">
    <text evidence="2">The sequence shown here is derived from an EMBL/GenBank/DDBJ whole genome shotgun (WGS) entry which is preliminary data.</text>
</comment>
<sequence length="66" mass="6876">MFKLSSLLVLAASATNVAADRSFTVANKCSFTIWPAIFGSPAMSQATGWEAASGSTITLRLGQPLL</sequence>
<reference evidence="2 3" key="1">
    <citation type="submission" date="2019-02" db="EMBL/GenBank/DDBJ databases">
        <title>Genome sequencing of the rare red list fungi Hericium alpestre (H. flagellum).</title>
        <authorList>
            <person name="Buettner E."/>
            <person name="Kellner H."/>
        </authorList>
    </citation>
    <scope>NUCLEOTIDE SEQUENCE [LARGE SCALE GENOMIC DNA]</scope>
    <source>
        <strain evidence="2 3">DSM 108284</strain>
    </source>
</reference>
<evidence type="ECO:0000256" key="1">
    <source>
        <dbReference type="SAM" id="SignalP"/>
    </source>
</evidence>
<dbReference type="Gene3D" id="2.60.110.10">
    <property type="entry name" value="Thaumatin"/>
    <property type="match status" value="1"/>
</dbReference>
<feature type="chain" id="PRO_5021236343" evidence="1">
    <location>
        <begin position="20"/>
        <end position="66"/>
    </location>
</feature>
<dbReference type="EMBL" id="SFCI01002340">
    <property type="protein sequence ID" value="TFY74043.1"/>
    <property type="molecule type" value="Genomic_DNA"/>
</dbReference>
<evidence type="ECO:0000313" key="3">
    <source>
        <dbReference type="Proteomes" id="UP000298061"/>
    </source>
</evidence>
<dbReference type="AlphaFoldDB" id="A0A4Y9ZJH9"/>
<dbReference type="InterPro" id="IPR037176">
    <property type="entry name" value="Osmotin/thaumatin-like_sf"/>
</dbReference>
<organism evidence="2 3">
    <name type="scientific">Hericium alpestre</name>
    <dbReference type="NCBI Taxonomy" id="135208"/>
    <lineage>
        <taxon>Eukaryota</taxon>
        <taxon>Fungi</taxon>
        <taxon>Dikarya</taxon>
        <taxon>Basidiomycota</taxon>
        <taxon>Agaricomycotina</taxon>
        <taxon>Agaricomycetes</taxon>
        <taxon>Russulales</taxon>
        <taxon>Hericiaceae</taxon>
        <taxon>Hericium</taxon>
    </lineage>
</organism>
<keyword evidence="3" id="KW-1185">Reference proteome</keyword>
<proteinExistence type="predicted"/>
<dbReference type="OrthoDB" id="3018789at2759"/>
<dbReference type="Proteomes" id="UP000298061">
    <property type="component" value="Unassembled WGS sequence"/>
</dbReference>
<feature type="signal peptide" evidence="1">
    <location>
        <begin position="1"/>
        <end position="19"/>
    </location>
</feature>
<protein>
    <submittedName>
        <fullName evidence="2">Uncharacterized protein</fullName>
    </submittedName>
</protein>
<gene>
    <name evidence="2" type="ORF">EWM64_g9969</name>
</gene>
<evidence type="ECO:0000313" key="2">
    <source>
        <dbReference type="EMBL" id="TFY74043.1"/>
    </source>
</evidence>
<accession>A0A4Y9ZJH9</accession>
<keyword evidence="1" id="KW-0732">Signal</keyword>
<dbReference type="SUPFAM" id="SSF49870">
    <property type="entry name" value="Osmotin, thaumatin-like protein"/>
    <property type="match status" value="1"/>
</dbReference>
<name>A0A4Y9ZJH9_9AGAM</name>